<sequence length="649" mass="70478">MVDRATPPPATGTRSASDWAFPLRLHLSVIIVGLLACTALPLVWMAYTQGKVTALSAGEAQMRQLGLRTIENYRDVFNGGYTAIETAAAVPQMLTPPPQDLPAKQALLLRELKSSFHIDGVYVGFADGTYIQATNLATNPAWRDALNAPADAAFAVRAITKVIGIPVTTWTFFDQDIRPLARRADGDDVFDPRSRPWYKAAVSEGRTTSVGPYISAATNYLTLTFATPVAGKDQVVIGADVMLVTLGEVVDTGTISEEAHGYVFDSTGRLIVHSDPVIMTKLRDQMRRGRLMSVADVAATDPAIPAVANLAQDRSRPDGDVFRFLVNGREYLAQSFRAEIAGMLKNYTVVIAAPLDDLVGPVERTLRRNLAAAAAFLSAGAIAAIIISRLISRSLYALADEARQLGNLEFKQSRVSRSWISEVNALGKALGSARDTIRMFSLYVPRELVRRIVMTGQSAIGSASRQEITVLFTDIREFTTISERRSPEEVVALLSTYFEILNMIVERHGGTIVQYIGDSVLAMWNAPVHDERHIENACRCALSMKAAIDEMNASNRAAGRPELVTRFGLHTGPAVVGSVGAETRRQYTAIGDTVNIASRLEGLNRDYGTSILVSSAVRNAVAENFSFLPIGTVSVRGRTGQTELYELRG</sequence>
<evidence type="ECO:0000256" key="1">
    <source>
        <dbReference type="ARBA" id="ARBA00004651"/>
    </source>
</evidence>
<dbReference type="GO" id="GO:0004016">
    <property type="term" value="F:adenylate cyclase activity"/>
    <property type="evidence" value="ECO:0007669"/>
    <property type="project" value="UniProtKB-ARBA"/>
</dbReference>
<dbReference type="Gene3D" id="3.30.70.1230">
    <property type="entry name" value="Nucleotide cyclase"/>
    <property type="match status" value="1"/>
</dbReference>
<keyword evidence="4 6" id="KW-1133">Transmembrane helix</keyword>
<dbReference type="SMART" id="SM00044">
    <property type="entry name" value="CYCc"/>
    <property type="match status" value="1"/>
</dbReference>
<dbReference type="PANTHER" id="PTHR43081:SF1">
    <property type="entry name" value="ADENYLATE CYCLASE, TERMINAL-DIFFERENTIATION SPECIFIC"/>
    <property type="match status" value="1"/>
</dbReference>
<dbReference type="InterPro" id="IPR033479">
    <property type="entry name" value="dCache_1"/>
</dbReference>
<comment type="caution">
    <text evidence="8">The sequence shown here is derived from an EMBL/GenBank/DDBJ whole genome shotgun (WGS) entry which is preliminary data.</text>
</comment>
<evidence type="ECO:0000313" key="9">
    <source>
        <dbReference type="Proteomes" id="UP000068164"/>
    </source>
</evidence>
<comment type="subcellular location">
    <subcellularLocation>
        <location evidence="1">Cell membrane</location>
        <topology evidence="1">Multi-pass membrane protein</topology>
    </subcellularLocation>
</comment>
<dbReference type="Pfam" id="PF02743">
    <property type="entry name" value="dCache_1"/>
    <property type="match status" value="1"/>
</dbReference>
<keyword evidence="5 6" id="KW-0472">Membrane</keyword>
<feature type="transmembrane region" description="Helical" evidence="6">
    <location>
        <begin position="25"/>
        <end position="47"/>
    </location>
</feature>
<protein>
    <submittedName>
        <fullName evidence="8">Cyclase</fullName>
    </submittedName>
</protein>
<keyword evidence="2" id="KW-1003">Cell membrane</keyword>
<keyword evidence="9" id="KW-1185">Reference proteome</keyword>
<dbReference type="GO" id="GO:0035556">
    <property type="term" value="P:intracellular signal transduction"/>
    <property type="evidence" value="ECO:0007669"/>
    <property type="project" value="InterPro"/>
</dbReference>
<keyword evidence="3 6" id="KW-0812">Transmembrane</keyword>
<proteinExistence type="predicted"/>
<evidence type="ECO:0000256" key="2">
    <source>
        <dbReference type="ARBA" id="ARBA00022475"/>
    </source>
</evidence>
<evidence type="ECO:0000256" key="5">
    <source>
        <dbReference type="ARBA" id="ARBA00023136"/>
    </source>
</evidence>
<dbReference type="SUPFAM" id="SSF55073">
    <property type="entry name" value="Nucleotide cyclase"/>
    <property type="match status" value="1"/>
</dbReference>
<evidence type="ECO:0000313" key="8">
    <source>
        <dbReference type="EMBL" id="KWV43688.1"/>
    </source>
</evidence>
<dbReference type="Pfam" id="PF00211">
    <property type="entry name" value="Guanylate_cyc"/>
    <property type="match status" value="1"/>
</dbReference>
<dbReference type="PROSITE" id="PS50125">
    <property type="entry name" value="GUANYLATE_CYCLASE_2"/>
    <property type="match status" value="1"/>
</dbReference>
<accession>A0A109J7D8</accession>
<organism evidence="8 9">
    <name type="scientific">Rhizobium altiplani</name>
    <dbReference type="NCBI Taxonomy" id="1864509"/>
    <lineage>
        <taxon>Bacteria</taxon>
        <taxon>Pseudomonadati</taxon>
        <taxon>Pseudomonadota</taxon>
        <taxon>Alphaproteobacteria</taxon>
        <taxon>Hyphomicrobiales</taxon>
        <taxon>Rhizobiaceae</taxon>
        <taxon>Rhizobium/Agrobacterium group</taxon>
        <taxon>Rhizobium</taxon>
    </lineage>
</organism>
<feature type="domain" description="Guanylate cyclase" evidence="7">
    <location>
        <begin position="469"/>
        <end position="601"/>
    </location>
</feature>
<evidence type="ECO:0000256" key="3">
    <source>
        <dbReference type="ARBA" id="ARBA00022692"/>
    </source>
</evidence>
<feature type="transmembrane region" description="Helical" evidence="6">
    <location>
        <begin position="370"/>
        <end position="391"/>
    </location>
</feature>
<evidence type="ECO:0000256" key="6">
    <source>
        <dbReference type="SAM" id="Phobius"/>
    </source>
</evidence>
<dbReference type="InterPro" id="IPR001054">
    <property type="entry name" value="A/G_cyclase"/>
</dbReference>
<dbReference type="Proteomes" id="UP000068164">
    <property type="component" value="Unassembled WGS sequence"/>
</dbReference>
<dbReference type="InterPro" id="IPR029151">
    <property type="entry name" value="Sensor-like_sf"/>
</dbReference>
<dbReference type="SUPFAM" id="SSF103190">
    <property type="entry name" value="Sensory domain-like"/>
    <property type="match status" value="1"/>
</dbReference>
<dbReference type="EMBL" id="LNCD01000124">
    <property type="protein sequence ID" value="KWV43688.1"/>
    <property type="molecule type" value="Genomic_DNA"/>
</dbReference>
<dbReference type="Gene3D" id="3.30.450.20">
    <property type="entry name" value="PAS domain"/>
    <property type="match status" value="2"/>
</dbReference>
<gene>
    <name evidence="8" type="ORF">AS026_18505</name>
</gene>
<reference evidence="8 9" key="1">
    <citation type="submission" date="2015-11" db="EMBL/GenBank/DDBJ databases">
        <title>Draft Genome Sequence of the Strain BR 10423 (Rhizobium sp.) isolated from nodules of Mimosa pudica.</title>
        <authorList>
            <person name="Barauna A.C."/>
            <person name="Zilli J.E."/>
            <person name="Simoes-Araujo J.L."/>
            <person name="Reis V.M."/>
            <person name="James E.K."/>
            <person name="Reis F.B.Jr."/>
            <person name="Rouws L.F."/>
            <person name="Passos S.R."/>
            <person name="Gois S.R."/>
        </authorList>
    </citation>
    <scope>NUCLEOTIDE SEQUENCE [LARGE SCALE GENOMIC DNA]</scope>
    <source>
        <strain evidence="8 9">BR10423</strain>
    </source>
</reference>
<dbReference type="InterPro" id="IPR029787">
    <property type="entry name" value="Nucleotide_cyclase"/>
</dbReference>
<dbReference type="AlphaFoldDB" id="A0A109J7D8"/>
<evidence type="ECO:0000259" key="7">
    <source>
        <dbReference type="PROSITE" id="PS50125"/>
    </source>
</evidence>
<dbReference type="CDD" id="cd12913">
    <property type="entry name" value="PDC1_MCP_like"/>
    <property type="match status" value="1"/>
</dbReference>
<dbReference type="RefSeq" id="WP_062374297.1">
    <property type="nucleotide sequence ID" value="NZ_LNCD01000124.1"/>
</dbReference>
<dbReference type="InterPro" id="IPR050697">
    <property type="entry name" value="Adenylyl/Guanylyl_Cyclase_3/4"/>
</dbReference>
<evidence type="ECO:0000256" key="4">
    <source>
        <dbReference type="ARBA" id="ARBA00022989"/>
    </source>
</evidence>
<name>A0A109J7D8_9HYPH</name>
<dbReference type="GO" id="GO:0009190">
    <property type="term" value="P:cyclic nucleotide biosynthetic process"/>
    <property type="evidence" value="ECO:0007669"/>
    <property type="project" value="InterPro"/>
</dbReference>
<dbReference type="GO" id="GO:0005886">
    <property type="term" value="C:plasma membrane"/>
    <property type="evidence" value="ECO:0007669"/>
    <property type="project" value="UniProtKB-SubCell"/>
</dbReference>
<dbReference type="PANTHER" id="PTHR43081">
    <property type="entry name" value="ADENYLATE CYCLASE, TERMINAL-DIFFERENTIATION SPECIFIC-RELATED"/>
    <property type="match status" value="1"/>
</dbReference>
<dbReference type="CDD" id="cd07302">
    <property type="entry name" value="CHD"/>
    <property type="match status" value="1"/>
</dbReference>